<evidence type="ECO:0000313" key="8">
    <source>
        <dbReference type="Proteomes" id="UP000184513"/>
    </source>
</evidence>
<organism evidence="7 8">
    <name type="scientific">Cyclobacterium lianum</name>
    <dbReference type="NCBI Taxonomy" id="388280"/>
    <lineage>
        <taxon>Bacteria</taxon>
        <taxon>Pseudomonadati</taxon>
        <taxon>Bacteroidota</taxon>
        <taxon>Cytophagia</taxon>
        <taxon>Cytophagales</taxon>
        <taxon>Cyclobacteriaceae</taxon>
        <taxon>Cyclobacterium</taxon>
    </lineage>
</organism>
<feature type="transmembrane region" description="Helical" evidence="6">
    <location>
        <begin position="7"/>
        <end position="27"/>
    </location>
</feature>
<feature type="transmembrane region" description="Helical" evidence="6">
    <location>
        <begin position="143"/>
        <end position="161"/>
    </location>
</feature>
<dbReference type="PANTHER" id="PTHR31885">
    <property type="entry name" value="GH04784P"/>
    <property type="match status" value="1"/>
</dbReference>
<dbReference type="RefSeq" id="WP_073091467.1">
    <property type="nucleotide sequence ID" value="NZ_FRCY01000001.1"/>
</dbReference>
<gene>
    <name evidence="7" type="ORF">SAMN04488057_101313</name>
</gene>
<feature type="transmembrane region" description="Helical" evidence="6">
    <location>
        <begin position="33"/>
        <end position="53"/>
    </location>
</feature>
<evidence type="ECO:0000256" key="5">
    <source>
        <dbReference type="ARBA" id="ARBA00023136"/>
    </source>
</evidence>
<feature type="transmembrane region" description="Helical" evidence="6">
    <location>
        <begin position="204"/>
        <end position="221"/>
    </location>
</feature>
<reference evidence="7 8" key="1">
    <citation type="submission" date="2016-11" db="EMBL/GenBank/DDBJ databases">
        <authorList>
            <person name="Jaros S."/>
            <person name="Januszkiewicz K."/>
            <person name="Wedrychowicz H."/>
        </authorList>
    </citation>
    <scope>NUCLEOTIDE SEQUENCE [LARGE SCALE GENOMIC DNA]</scope>
    <source>
        <strain evidence="7 8">CGMCC 1.6102</strain>
    </source>
</reference>
<evidence type="ECO:0000256" key="3">
    <source>
        <dbReference type="ARBA" id="ARBA00022692"/>
    </source>
</evidence>
<sequence>MYKKGIVWLYVFLIAALADIALLLHAAPSYRLLSKPLIVAALLGYFLQSTVLIKGSILRISVSAALIFAVAGDILLMYPGLYLYGMGAFFMTHICYIVAFKLTQNHIFNPLRVNFIKMFFYNLPIYILAAFIYFLIHRQLLELKIPLIVYLLATVMMVTLARERFGRTHAASFWQVFIGAFFMFTSNAIQALDKFFYPVPDGKILIMGTYVLAQLLIIMGIRSHLVHIR</sequence>
<keyword evidence="8" id="KW-1185">Reference proteome</keyword>
<comment type="subcellular location">
    <subcellularLocation>
        <location evidence="1">Membrane</location>
        <topology evidence="1">Multi-pass membrane protein</topology>
    </subcellularLocation>
</comment>
<dbReference type="GO" id="GO:0016020">
    <property type="term" value="C:membrane"/>
    <property type="evidence" value="ECO:0007669"/>
    <property type="project" value="UniProtKB-SubCell"/>
</dbReference>
<feature type="transmembrane region" description="Helical" evidence="6">
    <location>
        <begin position="84"/>
        <end position="103"/>
    </location>
</feature>
<comment type="similarity">
    <text evidence="2">Belongs to the TMEM86 family.</text>
</comment>
<evidence type="ECO:0000256" key="4">
    <source>
        <dbReference type="ARBA" id="ARBA00022989"/>
    </source>
</evidence>
<dbReference type="Pfam" id="PF07947">
    <property type="entry name" value="YhhN"/>
    <property type="match status" value="1"/>
</dbReference>
<keyword evidence="5 6" id="KW-0472">Membrane</keyword>
<dbReference type="GO" id="GO:0016787">
    <property type="term" value="F:hydrolase activity"/>
    <property type="evidence" value="ECO:0007669"/>
    <property type="project" value="TreeGrafter"/>
</dbReference>
<evidence type="ECO:0000256" key="1">
    <source>
        <dbReference type="ARBA" id="ARBA00004141"/>
    </source>
</evidence>
<evidence type="ECO:0000256" key="6">
    <source>
        <dbReference type="SAM" id="Phobius"/>
    </source>
</evidence>
<dbReference type="OrthoDB" id="5651790at2"/>
<protein>
    <submittedName>
        <fullName evidence="7">Uncharacterized membrane protein YhhN</fullName>
    </submittedName>
</protein>
<dbReference type="PANTHER" id="PTHR31885:SF6">
    <property type="entry name" value="GH04784P"/>
    <property type="match status" value="1"/>
</dbReference>
<dbReference type="STRING" id="388280.SAMN04488057_101313"/>
<feature type="transmembrane region" description="Helical" evidence="6">
    <location>
        <begin position="173"/>
        <end position="192"/>
    </location>
</feature>
<dbReference type="AlphaFoldDB" id="A0A1M7IG73"/>
<dbReference type="Proteomes" id="UP000184513">
    <property type="component" value="Unassembled WGS sequence"/>
</dbReference>
<dbReference type="EMBL" id="FRCY01000001">
    <property type="protein sequence ID" value="SHM39588.1"/>
    <property type="molecule type" value="Genomic_DNA"/>
</dbReference>
<evidence type="ECO:0000313" key="7">
    <source>
        <dbReference type="EMBL" id="SHM39588.1"/>
    </source>
</evidence>
<evidence type="ECO:0000256" key="2">
    <source>
        <dbReference type="ARBA" id="ARBA00007375"/>
    </source>
</evidence>
<feature type="transmembrane region" description="Helical" evidence="6">
    <location>
        <begin position="115"/>
        <end position="137"/>
    </location>
</feature>
<accession>A0A1M7IG73</accession>
<feature type="transmembrane region" description="Helical" evidence="6">
    <location>
        <begin position="60"/>
        <end position="78"/>
    </location>
</feature>
<dbReference type="InterPro" id="IPR012506">
    <property type="entry name" value="TMEM86B-like"/>
</dbReference>
<keyword evidence="4 6" id="KW-1133">Transmembrane helix</keyword>
<keyword evidence="3 6" id="KW-0812">Transmembrane</keyword>
<name>A0A1M7IG73_9BACT</name>
<proteinExistence type="inferred from homology"/>